<dbReference type="STRING" id="1507870.A0A1V8SZ50"/>
<sequence length="1158" mass="127786">MPEPLSIATGVLTVLGVCTKVGWQLNQFQGAAKVVDTTVEALKADIDGIVKVLQALEETIRLTRASAFEETGHIGTHWRNLSTSIADGKDVLDNLLSLLERVAKKTTLLNRPRMQLRYQLAEDQLDMLQKRLRSWRDTIQLSLCIVILWRQGEASELQSSAVLSLKVFDTSIRKLAETFNAQIQSLQCVARGEEEELDLRMATNLRECVRSAASVVSSASTALGVTEEDRDSIIAPSDFGDCLPNGSRLDIQQWIDSRTEYEYSVREDQDVEDQNTVFRESDGSDTEVEDAAELDMDMVRILLSRGQKAYAEGRSNVALRSLDNCFSRADTISQSSSKRYLKHVDETKALRKSALHLLTKIHVDQSRWGDARLCLEKRLHIHDTKAFMHVADDLEVLVAVLLKLEDYNEAHRCARRLLLIYRNKVSGYPSCIVDTLRLLVAVSQKMQDAHQEEGYLAMLLHMGESMDEDETALHNNGIALSPVSIRPTSSWRQTPPVEEDASIAGACINESPDSYPREKADLPSISMQVLEKATDDTVVAYEEPFNRTVSRGRSHRRARVITTARSESPEIVRPSLFYDYHSDVIPNVVEESELCQVTASHLDCLEDASDTLAEGPSSLCELDSAGSQRPCPKITDRQDPADAPLTEDRESLRDEVAPNLSTMILQAPTDLASEPTVPPEPLQLWMKYNTTVESDDAGSVHSEDSFESAYSIAGSSQIAQGSDQTATMATIWTDLETSGRSNRQLGDLQTSPVTVKDDSADHSTDQPSSGIEVDSQEIVDSERSARRPSIVHGQVRQSQPRFARLSRLFSGRPIHHRPSIGARGDSATLQAQSAETMYAEDSANVGSRTRASSMIPPAAVVLPDGVDNLLPRPKSAPGIFDDSVPPKNLDFPWRAVPFEGSLRKDQSGVPVQVDHSRLPAIARNVCCIGDGNCGKTGFLHRASTNNPPEINAPTVVAETYMVRVEVNTPSRAWVDLNIRDTSGEDGRLDRLSTELESCHVVLIAFDLSLQDSLINVQAKWIHGVRLLAPNKPIILVGCRRDLWQEACRKNAEGTSSERPTLPGLHTCHSTKATLQEKSAVMNGRMVSKDIGAAEYFETSAFDGYGVDTVLRRAASLALAQSQTTQQSGRRARHIRVSSLWTTQKPAIGQEYAPRVGIT</sequence>
<keyword evidence="2" id="KW-0342">GTP-binding</keyword>
<comment type="caution">
    <text evidence="5">The sequence shown here is derived from an EMBL/GenBank/DDBJ whole genome shotgun (WGS) entry which is preliminary data.</text>
</comment>
<evidence type="ECO:0000256" key="3">
    <source>
        <dbReference type="SAM" id="Coils"/>
    </source>
</evidence>
<dbReference type="EMBL" id="NAJO01000022">
    <property type="protein sequence ID" value="OQO04172.1"/>
    <property type="molecule type" value="Genomic_DNA"/>
</dbReference>
<dbReference type="SUPFAM" id="SSF52540">
    <property type="entry name" value="P-loop containing nucleoside triphosphate hydrolases"/>
    <property type="match status" value="1"/>
</dbReference>
<keyword evidence="1" id="KW-0547">Nucleotide-binding</keyword>
<dbReference type="PANTHER" id="PTHR24072">
    <property type="entry name" value="RHO FAMILY GTPASE"/>
    <property type="match status" value="1"/>
</dbReference>
<dbReference type="InterPro" id="IPR011990">
    <property type="entry name" value="TPR-like_helical_dom_sf"/>
</dbReference>
<evidence type="ECO:0000256" key="4">
    <source>
        <dbReference type="SAM" id="MobiDB-lite"/>
    </source>
</evidence>
<dbReference type="SMART" id="SM00174">
    <property type="entry name" value="RHO"/>
    <property type="match status" value="1"/>
</dbReference>
<gene>
    <name evidence="5" type="ORF">B0A48_10782</name>
</gene>
<accession>A0A1V8SZ50</accession>
<dbReference type="InterPro" id="IPR001806">
    <property type="entry name" value="Small_GTPase"/>
</dbReference>
<dbReference type="InterPro" id="IPR027417">
    <property type="entry name" value="P-loop_NTPase"/>
</dbReference>
<dbReference type="Gene3D" id="1.25.40.10">
    <property type="entry name" value="Tetratricopeptide repeat domain"/>
    <property type="match status" value="1"/>
</dbReference>
<feature type="compositionally biased region" description="Polar residues" evidence="4">
    <location>
        <begin position="738"/>
        <end position="753"/>
    </location>
</feature>
<feature type="coiled-coil region" evidence="3">
    <location>
        <begin position="111"/>
        <end position="138"/>
    </location>
</feature>
<feature type="compositionally biased region" description="Basic and acidic residues" evidence="4">
    <location>
        <begin position="634"/>
        <end position="651"/>
    </location>
</feature>
<evidence type="ECO:0000313" key="5">
    <source>
        <dbReference type="EMBL" id="OQO04172.1"/>
    </source>
</evidence>
<dbReference type="PRINTS" id="PR00449">
    <property type="entry name" value="RASTRNSFRMNG"/>
</dbReference>
<dbReference type="InterPro" id="IPR003578">
    <property type="entry name" value="Small_GTPase_Rho"/>
</dbReference>
<name>A0A1V8SZ50_9PEZI</name>
<proteinExistence type="predicted"/>
<dbReference type="PROSITE" id="PS51419">
    <property type="entry name" value="RAB"/>
    <property type="match status" value="1"/>
</dbReference>
<protein>
    <recommendedName>
        <fullName evidence="7">Fungal N-terminal domain-containing protein</fullName>
    </recommendedName>
</protein>
<feature type="region of interest" description="Disordered" evidence="4">
    <location>
        <begin position="616"/>
        <end position="651"/>
    </location>
</feature>
<evidence type="ECO:0000256" key="2">
    <source>
        <dbReference type="ARBA" id="ARBA00023134"/>
    </source>
</evidence>
<dbReference type="AlphaFoldDB" id="A0A1V8SZ50"/>
<dbReference type="GO" id="GO:0007264">
    <property type="term" value="P:small GTPase-mediated signal transduction"/>
    <property type="evidence" value="ECO:0007669"/>
    <property type="project" value="InterPro"/>
</dbReference>
<keyword evidence="3" id="KW-0175">Coiled coil</keyword>
<dbReference type="GO" id="GO:0005525">
    <property type="term" value="F:GTP binding"/>
    <property type="evidence" value="ECO:0007669"/>
    <property type="project" value="UniProtKB-KW"/>
</dbReference>
<evidence type="ECO:0000313" key="6">
    <source>
        <dbReference type="Proteomes" id="UP000192596"/>
    </source>
</evidence>
<dbReference type="PROSITE" id="PS51420">
    <property type="entry name" value="RHO"/>
    <property type="match status" value="1"/>
</dbReference>
<dbReference type="Gene3D" id="3.40.50.300">
    <property type="entry name" value="P-loop containing nucleotide triphosphate hydrolases"/>
    <property type="match status" value="1"/>
</dbReference>
<feature type="region of interest" description="Disordered" evidence="4">
    <location>
        <begin position="738"/>
        <end position="797"/>
    </location>
</feature>
<reference evidence="6" key="1">
    <citation type="submission" date="2017-03" db="EMBL/GenBank/DDBJ databases">
        <title>Genomes of endolithic fungi from Antarctica.</title>
        <authorList>
            <person name="Coleine C."/>
            <person name="Masonjones S."/>
            <person name="Stajich J.E."/>
        </authorList>
    </citation>
    <scope>NUCLEOTIDE SEQUENCE [LARGE SCALE GENOMIC DNA]</scope>
    <source>
        <strain evidence="6">CCFEE 5527</strain>
    </source>
</reference>
<dbReference type="SMART" id="SM00175">
    <property type="entry name" value="RAB"/>
    <property type="match status" value="1"/>
</dbReference>
<feature type="compositionally biased region" description="Basic and acidic residues" evidence="4">
    <location>
        <begin position="755"/>
        <end position="764"/>
    </location>
</feature>
<evidence type="ECO:0008006" key="7">
    <source>
        <dbReference type="Google" id="ProtNLM"/>
    </source>
</evidence>
<organism evidence="5 6">
    <name type="scientific">Cryoendolithus antarcticus</name>
    <dbReference type="NCBI Taxonomy" id="1507870"/>
    <lineage>
        <taxon>Eukaryota</taxon>
        <taxon>Fungi</taxon>
        <taxon>Dikarya</taxon>
        <taxon>Ascomycota</taxon>
        <taxon>Pezizomycotina</taxon>
        <taxon>Dothideomycetes</taxon>
        <taxon>Dothideomycetidae</taxon>
        <taxon>Cladosporiales</taxon>
        <taxon>Cladosporiaceae</taxon>
        <taxon>Cryoendolithus</taxon>
    </lineage>
</organism>
<evidence type="ECO:0000256" key="1">
    <source>
        <dbReference type="ARBA" id="ARBA00022741"/>
    </source>
</evidence>
<dbReference type="Pfam" id="PF00071">
    <property type="entry name" value="Ras"/>
    <property type="match status" value="1"/>
</dbReference>
<dbReference type="OrthoDB" id="195446at2759"/>
<dbReference type="SUPFAM" id="SSF48452">
    <property type="entry name" value="TPR-like"/>
    <property type="match status" value="1"/>
</dbReference>
<dbReference type="Proteomes" id="UP000192596">
    <property type="component" value="Unassembled WGS sequence"/>
</dbReference>
<dbReference type="InParanoid" id="A0A1V8SZ50"/>
<keyword evidence="6" id="KW-1185">Reference proteome</keyword>
<dbReference type="GO" id="GO:0003924">
    <property type="term" value="F:GTPase activity"/>
    <property type="evidence" value="ECO:0007669"/>
    <property type="project" value="InterPro"/>
</dbReference>